<dbReference type="GO" id="GO:0016787">
    <property type="term" value="F:hydrolase activity"/>
    <property type="evidence" value="ECO:0007669"/>
    <property type="project" value="UniProtKB-KW"/>
</dbReference>
<accession>A0AAF3FFV6</accession>
<evidence type="ECO:0000256" key="3">
    <source>
        <dbReference type="ARBA" id="ARBA00022806"/>
    </source>
</evidence>
<evidence type="ECO:0000259" key="10">
    <source>
        <dbReference type="PROSITE" id="PS51194"/>
    </source>
</evidence>
<evidence type="ECO:0000256" key="6">
    <source>
        <dbReference type="RuleBase" id="RU000492"/>
    </source>
</evidence>
<organism evidence="11 12">
    <name type="scientific">Mesorhabditis belari</name>
    <dbReference type="NCBI Taxonomy" id="2138241"/>
    <lineage>
        <taxon>Eukaryota</taxon>
        <taxon>Metazoa</taxon>
        <taxon>Ecdysozoa</taxon>
        <taxon>Nematoda</taxon>
        <taxon>Chromadorea</taxon>
        <taxon>Rhabditida</taxon>
        <taxon>Rhabditina</taxon>
        <taxon>Rhabditomorpha</taxon>
        <taxon>Rhabditoidea</taxon>
        <taxon>Rhabditidae</taxon>
        <taxon>Mesorhabditinae</taxon>
        <taxon>Mesorhabditis</taxon>
    </lineage>
</organism>
<evidence type="ECO:0000256" key="2">
    <source>
        <dbReference type="ARBA" id="ARBA00022801"/>
    </source>
</evidence>
<name>A0AAF3FFV6_9BILA</name>
<dbReference type="Pfam" id="PF00271">
    <property type="entry name" value="Helicase_C"/>
    <property type="match status" value="1"/>
</dbReference>
<keyword evidence="3 6" id="KW-0347">Helicase</keyword>
<comment type="catalytic activity">
    <reaction evidence="7">
        <text>ATP + H2O = ADP + phosphate + H(+)</text>
        <dbReference type="Rhea" id="RHEA:13065"/>
        <dbReference type="ChEBI" id="CHEBI:15377"/>
        <dbReference type="ChEBI" id="CHEBI:15378"/>
        <dbReference type="ChEBI" id="CHEBI:30616"/>
        <dbReference type="ChEBI" id="CHEBI:43474"/>
        <dbReference type="ChEBI" id="CHEBI:456216"/>
        <dbReference type="EC" id="3.6.4.13"/>
    </reaction>
</comment>
<evidence type="ECO:0000313" key="11">
    <source>
        <dbReference type="Proteomes" id="UP000887575"/>
    </source>
</evidence>
<dbReference type="Pfam" id="PF00270">
    <property type="entry name" value="DEAD"/>
    <property type="match status" value="1"/>
</dbReference>
<dbReference type="SUPFAM" id="SSF52540">
    <property type="entry name" value="P-loop containing nucleoside triphosphate hydrolases"/>
    <property type="match status" value="1"/>
</dbReference>
<dbReference type="InterPro" id="IPR014001">
    <property type="entry name" value="Helicase_ATP-bd"/>
</dbReference>
<evidence type="ECO:0000256" key="8">
    <source>
        <dbReference type="SAM" id="MobiDB-lite"/>
    </source>
</evidence>
<dbReference type="SMART" id="SM00487">
    <property type="entry name" value="DEXDc"/>
    <property type="match status" value="1"/>
</dbReference>
<feature type="domain" description="Helicase C-terminal" evidence="10">
    <location>
        <begin position="356"/>
        <end position="518"/>
    </location>
</feature>
<dbReference type="InterPro" id="IPR011545">
    <property type="entry name" value="DEAD/DEAH_box_helicase_dom"/>
</dbReference>
<dbReference type="PROSITE" id="PS51194">
    <property type="entry name" value="HELICASE_CTER"/>
    <property type="match status" value="1"/>
</dbReference>
<protein>
    <recommendedName>
        <fullName evidence="7">ATP-dependent RNA helicase</fullName>
        <ecNumber evidence="7">3.6.4.13</ecNumber>
    </recommendedName>
</protein>
<proteinExistence type="inferred from homology"/>
<dbReference type="CDD" id="cd18787">
    <property type="entry name" value="SF2_C_DEAD"/>
    <property type="match status" value="1"/>
</dbReference>
<dbReference type="PROSITE" id="PS00039">
    <property type="entry name" value="DEAD_ATP_HELICASE"/>
    <property type="match status" value="1"/>
</dbReference>
<evidence type="ECO:0000256" key="4">
    <source>
        <dbReference type="ARBA" id="ARBA00022840"/>
    </source>
</evidence>
<keyword evidence="2 6" id="KW-0378">Hydrolase</keyword>
<feature type="domain" description="Helicase ATP-binding" evidence="9">
    <location>
        <begin position="118"/>
        <end position="313"/>
    </location>
</feature>
<dbReference type="WBParaSite" id="MBELARI_LOCUS5712">
    <property type="protein sequence ID" value="MBELARI_LOCUS5712"/>
    <property type="gene ID" value="MBELARI_LOCUS5712"/>
</dbReference>
<sequence length="558" mass="63539">MEKLAEKIKAPTLPEETIVEDEPKSDENGVDEESEVKYEEAEMKREEEDYQKNFSVIGSHKFIPLKPIQFTSSWINDAIWFPAAIKAENLEPLETITELPVEIFDAAVLPKLLRELRHPSAIRPRDVAISSPTGSGKTLCYALPCLAAVGARPRNQPVALIIVPVQPLVQQVEKELNRFNAYGAKVFAMSGAETYAKERRKLFDENGRSAVDIIIATPDRLVRHLCDDVGELDLSRVRLLVIDEADRMGDLLRMEWLELVEQKINSTSTTWKVSSLKQLVESRSAPRKILLSATLSKDVEKLKLWALHRPQLFSPRWDKEKVETRTQNGAQSDELVLPESISHRIVCCSLKYHPLYVYQEIVKSSWERVLIFSNQRQSSERLSQVLAQLAGTDFKVGHLTADLFGRRRGKILQRFQSGGKSVLIASDVLSRGIDLANIDVVFNYDCPKSELLFVHRAGRTGRAGTSGEVVTVIENEQKHGFKFMLKKSGLLNNLSEEFIEDKAFEKDQTLEKYRQSLAEVKAQLITKDKRLNKKVEYNRLYLANKTGKRRWNQQVDKK</sequence>
<dbReference type="SMART" id="SM00490">
    <property type="entry name" value="HELICc"/>
    <property type="match status" value="1"/>
</dbReference>
<dbReference type="InterPro" id="IPR027417">
    <property type="entry name" value="P-loop_NTPase"/>
</dbReference>
<dbReference type="InterPro" id="IPR000629">
    <property type="entry name" value="RNA-helicase_DEAD-box_CS"/>
</dbReference>
<dbReference type="Proteomes" id="UP000887575">
    <property type="component" value="Unassembled WGS sequence"/>
</dbReference>
<dbReference type="GO" id="GO:0003723">
    <property type="term" value="F:RNA binding"/>
    <property type="evidence" value="ECO:0007669"/>
    <property type="project" value="UniProtKB-UniRule"/>
</dbReference>
<dbReference type="Gene3D" id="3.40.50.300">
    <property type="entry name" value="P-loop containing nucleotide triphosphate hydrolases"/>
    <property type="match status" value="2"/>
</dbReference>
<keyword evidence="4 6" id="KW-0067">ATP-binding</keyword>
<dbReference type="PANTHER" id="PTHR24031">
    <property type="entry name" value="RNA HELICASE"/>
    <property type="match status" value="1"/>
</dbReference>
<dbReference type="GO" id="GO:0005524">
    <property type="term" value="F:ATP binding"/>
    <property type="evidence" value="ECO:0007669"/>
    <property type="project" value="UniProtKB-UniRule"/>
</dbReference>
<evidence type="ECO:0000256" key="1">
    <source>
        <dbReference type="ARBA" id="ARBA00022741"/>
    </source>
</evidence>
<reference evidence="12" key="1">
    <citation type="submission" date="2024-02" db="UniProtKB">
        <authorList>
            <consortium name="WormBaseParasite"/>
        </authorList>
    </citation>
    <scope>IDENTIFICATION</scope>
</reference>
<dbReference type="PROSITE" id="PS51192">
    <property type="entry name" value="HELICASE_ATP_BIND_1"/>
    <property type="match status" value="1"/>
</dbReference>
<comment type="domain">
    <text evidence="7">The Q motif is unique to and characteristic of the DEAD box family of RNA helicases and controls ATP binding and hydrolysis.</text>
</comment>
<evidence type="ECO:0000256" key="7">
    <source>
        <dbReference type="RuleBase" id="RU365068"/>
    </source>
</evidence>
<evidence type="ECO:0000313" key="12">
    <source>
        <dbReference type="WBParaSite" id="MBELARI_LOCUS5712"/>
    </source>
</evidence>
<dbReference type="InterPro" id="IPR001650">
    <property type="entry name" value="Helicase_C-like"/>
</dbReference>
<dbReference type="GO" id="GO:0003724">
    <property type="term" value="F:RNA helicase activity"/>
    <property type="evidence" value="ECO:0007669"/>
    <property type="project" value="UniProtKB-EC"/>
</dbReference>
<keyword evidence="11" id="KW-1185">Reference proteome</keyword>
<evidence type="ECO:0000259" key="9">
    <source>
        <dbReference type="PROSITE" id="PS51192"/>
    </source>
</evidence>
<comment type="similarity">
    <text evidence="6">Belongs to the DEAD box helicase family.</text>
</comment>
<feature type="region of interest" description="Disordered" evidence="8">
    <location>
        <begin position="1"/>
        <end position="38"/>
    </location>
</feature>
<dbReference type="EC" id="3.6.4.13" evidence="7"/>
<keyword evidence="5 7" id="KW-0694">RNA-binding</keyword>
<dbReference type="AlphaFoldDB" id="A0AAF3FFV6"/>
<dbReference type="GO" id="GO:0043186">
    <property type="term" value="C:P granule"/>
    <property type="evidence" value="ECO:0007669"/>
    <property type="project" value="UniProtKB-ARBA"/>
</dbReference>
<comment type="function">
    <text evidence="7">RNA helicase.</text>
</comment>
<evidence type="ECO:0000256" key="5">
    <source>
        <dbReference type="ARBA" id="ARBA00022884"/>
    </source>
</evidence>
<keyword evidence="1 6" id="KW-0547">Nucleotide-binding</keyword>